<dbReference type="RefSeq" id="XP_004185195.1">
    <property type="nucleotide sequence ID" value="XM_004185147.1"/>
</dbReference>
<gene>
    <name evidence="1" type="ORF">EIN_282300</name>
</gene>
<dbReference type="OrthoDB" id="25233at2759"/>
<dbReference type="Pfam" id="PF13306">
    <property type="entry name" value="LRR_5"/>
    <property type="match status" value="1"/>
</dbReference>
<dbReference type="GeneID" id="14884727"/>
<reference evidence="1 2" key="1">
    <citation type="submission" date="2012-10" db="EMBL/GenBank/DDBJ databases">
        <authorList>
            <person name="Zafar N."/>
            <person name="Inman J."/>
            <person name="Hall N."/>
            <person name="Lorenzi H."/>
            <person name="Caler E."/>
        </authorList>
    </citation>
    <scope>NUCLEOTIDE SEQUENCE [LARGE SCALE GENOMIC DNA]</scope>
    <source>
        <strain evidence="1 2">IP1</strain>
    </source>
</reference>
<protein>
    <recommendedName>
        <fullName evidence="3">Leucine rich repeat containing protein BspA family protein</fullName>
    </recommendedName>
</protein>
<keyword evidence="2" id="KW-1185">Reference proteome</keyword>
<dbReference type="InterPro" id="IPR032675">
    <property type="entry name" value="LRR_dom_sf"/>
</dbReference>
<dbReference type="KEGG" id="eiv:EIN_282300"/>
<evidence type="ECO:0000313" key="2">
    <source>
        <dbReference type="Proteomes" id="UP000014680"/>
    </source>
</evidence>
<sequence>MSKQVDVYSIQIVVTYLKEYDDFMNIILVCKKYQHVLDRIRMNPIQITSKTKNLFKFIQTQQFFSPFDIKLNTEKFFFNFPKCVKECLLELNNFNVCPLSVYTQEDQIYLNGNIPDFVRKIGEQSFAHLKITSLAFSPSVIEISNFAFSDCYYLSSIKLPSKLTRFGSYAFNNCSVLKAIELPKLLEVIPESCFSGCTSLSIINIFNTNITFNK</sequence>
<organism evidence="1 2">
    <name type="scientific">Entamoeba invadens IP1</name>
    <dbReference type="NCBI Taxonomy" id="370355"/>
    <lineage>
        <taxon>Eukaryota</taxon>
        <taxon>Amoebozoa</taxon>
        <taxon>Evosea</taxon>
        <taxon>Archamoebae</taxon>
        <taxon>Mastigamoebida</taxon>
        <taxon>Entamoebidae</taxon>
        <taxon>Entamoeba</taxon>
    </lineage>
</organism>
<accession>A0A0A1U2S6</accession>
<dbReference type="EMBL" id="KB207030">
    <property type="protein sequence ID" value="ELP85849.1"/>
    <property type="molecule type" value="Genomic_DNA"/>
</dbReference>
<name>A0A0A1U2S6_ENTIV</name>
<dbReference type="Gene3D" id="3.80.10.10">
    <property type="entry name" value="Ribonuclease Inhibitor"/>
    <property type="match status" value="1"/>
</dbReference>
<dbReference type="AlphaFoldDB" id="A0A0A1U2S6"/>
<dbReference type="VEuPathDB" id="AmoebaDB:EIN_282300"/>
<dbReference type="InterPro" id="IPR026906">
    <property type="entry name" value="LRR_5"/>
</dbReference>
<evidence type="ECO:0000313" key="1">
    <source>
        <dbReference type="EMBL" id="ELP85849.1"/>
    </source>
</evidence>
<proteinExistence type="predicted"/>
<dbReference type="Proteomes" id="UP000014680">
    <property type="component" value="Unassembled WGS sequence"/>
</dbReference>
<evidence type="ECO:0008006" key="3">
    <source>
        <dbReference type="Google" id="ProtNLM"/>
    </source>
</evidence>
<dbReference type="SUPFAM" id="SSF52058">
    <property type="entry name" value="L domain-like"/>
    <property type="match status" value="1"/>
</dbReference>